<accession>T0S946</accession>
<feature type="region of interest" description="Disordered" evidence="1">
    <location>
        <begin position="1"/>
        <end position="22"/>
    </location>
</feature>
<dbReference type="OMA" id="ANIEMAM"/>
<dbReference type="Proteomes" id="UP000030762">
    <property type="component" value="Unassembled WGS sequence"/>
</dbReference>
<dbReference type="InParanoid" id="T0S946"/>
<dbReference type="EMBL" id="JH767133">
    <property type="protein sequence ID" value="EQC41843.1"/>
    <property type="molecule type" value="Genomic_DNA"/>
</dbReference>
<evidence type="ECO:0000313" key="2">
    <source>
        <dbReference type="EMBL" id="EQC41843.1"/>
    </source>
</evidence>
<keyword evidence="3" id="KW-1185">Reference proteome</keyword>
<dbReference type="OrthoDB" id="66714at2759"/>
<dbReference type="VEuPathDB" id="FungiDB:SDRG_00702"/>
<name>T0S946_SAPDV</name>
<feature type="compositionally biased region" description="Low complexity" evidence="1">
    <location>
        <begin position="1"/>
        <end position="10"/>
    </location>
</feature>
<gene>
    <name evidence="2" type="ORF">SDRG_00702</name>
</gene>
<organism evidence="2 3">
    <name type="scientific">Saprolegnia diclina (strain VS20)</name>
    <dbReference type="NCBI Taxonomy" id="1156394"/>
    <lineage>
        <taxon>Eukaryota</taxon>
        <taxon>Sar</taxon>
        <taxon>Stramenopiles</taxon>
        <taxon>Oomycota</taxon>
        <taxon>Saprolegniomycetes</taxon>
        <taxon>Saprolegniales</taxon>
        <taxon>Saprolegniaceae</taxon>
        <taxon>Saprolegnia</taxon>
    </lineage>
</organism>
<evidence type="ECO:0000256" key="1">
    <source>
        <dbReference type="SAM" id="MobiDB-lite"/>
    </source>
</evidence>
<dbReference type="GeneID" id="19941429"/>
<protein>
    <submittedName>
        <fullName evidence="2">Uncharacterized protein</fullName>
    </submittedName>
</protein>
<proteinExistence type="predicted"/>
<sequence>MTATTTTMTTSSNKKPRGAKPEASAHMPFFMTKKNAPNVCFTRGPLSLESAFRVGRHHPHGLHSDLFADFPSAPAPPKPDDFEHENKLLQEEVLRLESQLVTMRCDLAVKEFEVLGLNSENQYLRRMQHQATRKTDDLIAKLSAQCEYAQKVAHDQELALRRQAREIEESKAWILNQYFTGCVDDNVPKPASWEDPNTLRVDVIEASASLLATPWASPFTSIATPLLRSPSAQAQQKLVSQLEDVENLLARCVEHQKASVSEVANIEMAMEEACEQYYHVLEEPVEEPTCATTELKTDDAAAFEFDALISELNGLVCRYDAVPACGA</sequence>
<dbReference type="AlphaFoldDB" id="T0S946"/>
<reference evidence="2 3" key="1">
    <citation type="submission" date="2012-04" db="EMBL/GenBank/DDBJ databases">
        <title>The Genome Sequence of Saprolegnia declina VS20.</title>
        <authorList>
            <consortium name="The Broad Institute Genome Sequencing Platform"/>
            <person name="Russ C."/>
            <person name="Nusbaum C."/>
            <person name="Tyler B."/>
            <person name="van West P."/>
            <person name="Dieguez-Uribeondo J."/>
            <person name="de Bruijn I."/>
            <person name="Tripathy S."/>
            <person name="Jiang R."/>
            <person name="Young S.K."/>
            <person name="Zeng Q."/>
            <person name="Gargeya S."/>
            <person name="Fitzgerald M."/>
            <person name="Haas B."/>
            <person name="Abouelleil A."/>
            <person name="Alvarado L."/>
            <person name="Arachchi H.M."/>
            <person name="Berlin A."/>
            <person name="Chapman S.B."/>
            <person name="Goldberg J."/>
            <person name="Griggs A."/>
            <person name="Gujja S."/>
            <person name="Hansen M."/>
            <person name="Howarth C."/>
            <person name="Imamovic A."/>
            <person name="Larimer J."/>
            <person name="McCowen C."/>
            <person name="Montmayeur A."/>
            <person name="Murphy C."/>
            <person name="Neiman D."/>
            <person name="Pearson M."/>
            <person name="Priest M."/>
            <person name="Roberts A."/>
            <person name="Saif S."/>
            <person name="Shea T."/>
            <person name="Sisk P."/>
            <person name="Sykes S."/>
            <person name="Wortman J."/>
            <person name="Nusbaum C."/>
            <person name="Birren B."/>
        </authorList>
    </citation>
    <scope>NUCLEOTIDE SEQUENCE [LARGE SCALE GENOMIC DNA]</scope>
    <source>
        <strain evidence="2 3">VS20</strain>
    </source>
</reference>
<evidence type="ECO:0000313" key="3">
    <source>
        <dbReference type="Proteomes" id="UP000030762"/>
    </source>
</evidence>
<dbReference type="RefSeq" id="XP_008604412.1">
    <property type="nucleotide sequence ID" value="XM_008606190.1"/>
</dbReference>